<dbReference type="GO" id="GO:0008270">
    <property type="term" value="F:zinc ion binding"/>
    <property type="evidence" value="ECO:0007669"/>
    <property type="project" value="InterPro"/>
</dbReference>
<evidence type="ECO:0000259" key="7">
    <source>
        <dbReference type="Pfam" id="PF00413"/>
    </source>
</evidence>
<protein>
    <recommendedName>
        <fullName evidence="7">Peptidase M10 metallopeptidase domain-containing protein</fullName>
    </recommendedName>
</protein>
<feature type="transmembrane region" description="Helical" evidence="6">
    <location>
        <begin position="302"/>
        <end position="320"/>
    </location>
</feature>
<dbReference type="Gene3D" id="3.40.390.10">
    <property type="entry name" value="Collagenase (Catalytic Domain)"/>
    <property type="match status" value="1"/>
</dbReference>
<reference evidence="8 9" key="1">
    <citation type="submission" date="2014-07" db="EMBL/GenBank/DDBJ databases">
        <title>Draft Genome Sequence of Gephyronic Acid Producer, Cystobacter violaceus Strain Cb vi76.</title>
        <authorList>
            <person name="Stevens D.C."/>
            <person name="Young J."/>
            <person name="Carmichael R."/>
            <person name="Tan J."/>
            <person name="Taylor R.E."/>
        </authorList>
    </citation>
    <scope>NUCLEOTIDE SEQUENCE [LARGE SCALE GENOMIC DNA]</scope>
    <source>
        <strain evidence="8 9">Cb vi76</strain>
    </source>
</reference>
<dbReference type="Proteomes" id="UP000028547">
    <property type="component" value="Unassembled WGS sequence"/>
</dbReference>
<dbReference type="NCBIfam" id="NF041905">
    <property type="entry name" value="MXAN_2677_2678"/>
    <property type="match status" value="1"/>
</dbReference>
<evidence type="ECO:0000313" key="8">
    <source>
        <dbReference type="EMBL" id="KFA90236.1"/>
    </source>
</evidence>
<feature type="region of interest" description="Disordered" evidence="5">
    <location>
        <begin position="1"/>
        <end position="21"/>
    </location>
</feature>
<comment type="caution">
    <text evidence="8">The sequence shown here is derived from an EMBL/GenBank/DDBJ whole genome shotgun (WGS) entry which is preliminary data.</text>
</comment>
<evidence type="ECO:0000256" key="5">
    <source>
        <dbReference type="SAM" id="MobiDB-lite"/>
    </source>
</evidence>
<dbReference type="EMBL" id="JPMI01000220">
    <property type="protein sequence ID" value="KFA90236.1"/>
    <property type="molecule type" value="Genomic_DNA"/>
</dbReference>
<keyword evidence="4" id="KW-0862">Zinc</keyword>
<dbReference type="AlphaFoldDB" id="A0A084SP51"/>
<dbReference type="SUPFAM" id="SSF55486">
    <property type="entry name" value="Metalloproteases ('zincins'), catalytic domain"/>
    <property type="match status" value="1"/>
</dbReference>
<name>A0A084SP51_9BACT</name>
<keyword evidence="1" id="KW-0645">Protease</keyword>
<proteinExistence type="predicted"/>
<evidence type="ECO:0000256" key="1">
    <source>
        <dbReference type="ARBA" id="ARBA00022670"/>
    </source>
</evidence>
<evidence type="ECO:0000256" key="4">
    <source>
        <dbReference type="ARBA" id="ARBA00022833"/>
    </source>
</evidence>
<keyword evidence="2" id="KW-0479">Metal-binding</keyword>
<evidence type="ECO:0000256" key="2">
    <source>
        <dbReference type="ARBA" id="ARBA00022723"/>
    </source>
</evidence>
<keyword evidence="6" id="KW-0812">Transmembrane</keyword>
<feature type="domain" description="Peptidase M10 metallopeptidase" evidence="7">
    <location>
        <begin position="185"/>
        <end position="256"/>
    </location>
</feature>
<keyword evidence="6" id="KW-1133">Transmembrane helix</keyword>
<dbReference type="GO" id="GO:0006508">
    <property type="term" value="P:proteolysis"/>
    <property type="evidence" value="ECO:0007669"/>
    <property type="project" value="UniProtKB-KW"/>
</dbReference>
<accession>A0A084SP51</accession>
<dbReference type="GO" id="GO:0031012">
    <property type="term" value="C:extracellular matrix"/>
    <property type="evidence" value="ECO:0007669"/>
    <property type="project" value="InterPro"/>
</dbReference>
<dbReference type="InterPro" id="IPR024079">
    <property type="entry name" value="MetalloPept_cat_dom_sf"/>
</dbReference>
<keyword evidence="3" id="KW-0378">Hydrolase</keyword>
<organism evidence="8 9">
    <name type="scientific">Archangium violaceum Cb vi76</name>
    <dbReference type="NCBI Taxonomy" id="1406225"/>
    <lineage>
        <taxon>Bacteria</taxon>
        <taxon>Pseudomonadati</taxon>
        <taxon>Myxococcota</taxon>
        <taxon>Myxococcia</taxon>
        <taxon>Myxococcales</taxon>
        <taxon>Cystobacterineae</taxon>
        <taxon>Archangiaceae</taxon>
        <taxon>Archangium</taxon>
    </lineage>
</organism>
<keyword evidence="6" id="KW-0472">Membrane</keyword>
<sequence length="331" mass="35354">MVARRRGLGPARVASPPERPSMMRASSWSALVALVLCAPGAEAQRYQRTLVPGYSYCVLWPGRDYVYRLDAAGSRRTPGDTEFAALEAAFASWRAVSATCSDFTFTRGPDIQNPKVGYVRGTQDPNANENVITFREVDCNDVVPPEDPCIASDTCANTYACWDHGAAVIGLTTTTFSYRTAYILDADVEFNASDDGRGFLFTTVDSPMCEGERTSGCVVTDVQNTATHEFGHVVGLDHVFEIGSTMEPTAPPGETHKRIIDAGSAAGFCQAYPRGLPPTQCVGPEPGRHFQAVSQGPGIGCGVAPGALFPTAALLGLLTLGRRRKRPAGRA</sequence>
<evidence type="ECO:0000256" key="3">
    <source>
        <dbReference type="ARBA" id="ARBA00022801"/>
    </source>
</evidence>
<gene>
    <name evidence="8" type="ORF">Q664_30190</name>
</gene>
<evidence type="ECO:0000313" key="9">
    <source>
        <dbReference type="Proteomes" id="UP000028547"/>
    </source>
</evidence>
<dbReference type="GO" id="GO:0004222">
    <property type="term" value="F:metalloendopeptidase activity"/>
    <property type="evidence" value="ECO:0007669"/>
    <property type="project" value="InterPro"/>
</dbReference>
<dbReference type="InterPro" id="IPR001818">
    <property type="entry name" value="Pept_M10_metallopeptidase"/>
</dbReference>
<dbReference type="Pfam" id="PF00413">
    <property type="entry name" value="Peptidase_M10"/>
    <property type="match status" value="1"/>
</dbReference>
<evidence type="ECO:0000256" key="6">
    <source>
        <dbReference type="SAM" id="Phobius"/>
    </source>
</evidence>